<reference evidence="2" key="1">
    <citation type="journal article" date="2015" name="PLoS Genet.">
        <title>The dynamic genome and transcriptome of the human fungal pathogen Blastomyces and close relative Emmonsia.</title>
        <authorList>
            <person name="Munoz J.F."/>
            <person name="Gauthier G.M."/>
            <person name="Desjardins C.A."/>
            <person name="Gallo J.E."/>
            <person name="Holder J."/>
            <person name="Sullivan T.D."/>
            <person name="Marty A.J."/>
            <person name="Carmen J.C."/>
            <person name="Chen Z."/>
            <person name="Ding L."/>
            <person name="Gujja S."/>
            <person name="Magrini V."/>
            <person name="Misas E."/>
            <person name="Mitreva M."/>
            <person name="Priest M."/>
            <person name="Saif S."/>
            <person name="Whiston E.A."/>
            <person name="Young S."/>
            <person name="Zeng Q."/>
            <person name="Goldman W.E."/>
            <person name="Mardis E.R."/>
            <person name="Taylor J.W."/>
            <person name="McEwen J.G."/>
            <person name="Clay O.K."/>
            <person name="Klein B.S."/>
            <person name="Cuomo C.A."/>
        </authorList>
    </citation>
    <scope>NUCLEOTIDE SEQUENCE [LARGE SCALE GENOMIC DNA]</scope>
    <source>
        <strain evidence="2">SLH14081</strain>
    </source>
</reference>
<name>A0A179UYA0_BLAGS</name>
<dbReference type="GeneID" id="8501859"/>
<evidence type="ECO:0000313" key="2">
    <source>
        <dbReference type="Proteomes" id="UP000002038"/>
    </source>
</evidence>
<dbReference type="KEGG" id="bgh:BDBG_08093"/>
<evidence type="ECO:0000313" key="1">
    <source>
        <dbReference type="EMBL" id="OAT12793.1"/>
    </source>
</evidence>
<gene>
    <name evidence="1" type="ORF">BDBG_08093</name>
</gene>
<dbReference type="VEuPathDB" id="FungiDB:BDBG_08093"/>
<dbReference type="RefSeq" id="XP_002621470.1">
    <property type="nucleotide sequence ID" value="XM_002621424.2"/>
</dbReference>
<proteinExistence type="predicted"/>
<keyword evidence="2" id="KW-1185">Reference proteome</keyword>
<dbReference type="Proteomes" id="UP000002038">
    <property type="component" value="Unassembled WGS sequence"/>
</dbReference>
<accession>A0A179UYA0</accession>
<protein>
    <submittedName>
        <fullName evidence="1">Uncharacterized protein</fullName>
    </submittedName>
</protein>
<dbReference type="EMBL" id="GG657469">
    <property type="protein sequence ID" value="OAT12793.1"/>
    <property type="molecule type" value="Genomic_DNA"/>
</dbReference>
<dbReference type="OrthoDB" id="4180107at2759"/>
<organism evidence="1 2">
    <name type="scientific">Blastomyces gilchristii (strain SLH14081)</name>
    <name type="common">Blastomyces dermatitidis</name>
    <dbReference type="NCBI Taxonomy" id="559298"/>
    <lineage>
        <taxon>Eukaryota</taxon>
        <taxon>Fungi</taxon>
        <taxon>Dikarya</taxon>
        <taxon>Ascomycota</taxon>
        <taxon>Pezizomycotina</taxon>
        <taxon>Eurotiomycetes</taxon>
        <taxon>Eurotiomycetidae</taxon>
        <taxon>Onygenales</taxon>
        <taxon>Ajellomycetaceae</taxon>
        <taxon>Blastomyces</taxon>
    </lineage>
</organism>
<sequence length="219" mass="25771">MQSPAAVYLQELRIAIREQLKSPTHLFPIVPPRFASAIELVLEAAGKCFLDFRVIQAVYHKRHYYTCSRRDPIHYNEHISTISRLFQWKAQYPGPNNPNLLPTAKLPCHAVQLHPDKREYEVLITRVGEMKHLFVTVTYLAWCNAKRNLDHLIASAFVWLPQSEELMIRSWWEGFLRQIPPWEDMLESIQLPEWEVVIGDLERKITEVVDLEGEWERLC</sequence>
<dbReference type="AlphaFoldDB" id="A0A179UYA0"/>